<gene>
    <name evidence="2" type="ORF">TIFTF001_012043</name>
</gene>
<evidence type="ECO:0000256" key="1">
    <source>
        <dbReference type="SAM" id="MobiDB-lite"/>
    </source>
</evidence>
<keyword evidence="3" id="KW-1185">Reference proteome</keyword>
<dbReference type="Proteomes" id="UP001187192">
    <property type="component" value="Unassembled WGS sequence"/>
</dbReference>
<dbReference type="EMBL" id="BTGU01000015">
    <property type="protein sequence ID" value="GMN42831.1"/>
    <property type="molecule type" value="Genomic_DNA"/>
</dbReference>
<accession>A0AA88AMQ7</accession>
<evidence type="ECO:0000313" key="3">
    <source>
        <dbReference type="Proteomes" id="UP001187192"/>
    </source>
</evidence>
<dbReference type="AlphaFoldDB" id="A0AA88AMQ7"/>
<evidence type="ECO:0000313" key="2">
    <source>
        <dbReference type="EMBL" id="GMN42831.1"/>
    </source>
</evidence>
<feature type="compositionally biased region" description="Basic residues" evidence="1">
    <location>
        <begin position="1"/>
        <end position="10"/>
    </location>
</feature>
<comment type="caution">
    <text evidence="2">The sequence shown here is derived from an EMBL/GenBank/DDBJ whole genome shotgun (WGS) entry which is preliminary data.</text>
</comment>
<protein>
    <submittedName>
        <fullName evidence="2">Uncharacterized protein</fullName>
    </submittedName>
</protein>
<proteinExistence type="predicted"/>
<organism evidence="2 3">
    <name type="scientific">Ficus carica</name>
    <name type="common">Common fig</name>
    <dbReference type="NCBI Taxonomy" id="3494"/>
    <lineage>
        <taxon>Eukaryota</taxon>
        <taxon>Viridiplantae</taxon>
        <taxon>Streptophyta</taxon>
        <taxon>Embryophyta</taxon>
        <taxon>Tracheophyta</taxon>
        <taxon>Spermatophyta</taxon>
        <taxon>Magnoliopsida</taxon>
        <taxon>eudicotyledons</taxon>
        <taxon>Gunneridae</taxon>
        <taxon>Pentapetalae</taxon>
        <taxon>rosids</taxon>
        <taxon>fabids</taxon>
        <taxon>Rosales</taxon>
        <taxon>Moraceae</taxon>
        <taxon>Ficeae</taxon>
        <taxon>Ficus</taxon>
    </lineage>
</organism>
<sequence>MPSARARGRRWGTTGARVSEERRRQHVAMEELRSLARLGSTAS</sequence>
<reference evidence="2" key="1">
    <citation type="submission" date="2023-07" db="EMBL/GenBank/DDBJ databases">
        <title>draft genome sequence of fig (Ficus carica).</title>
        <authorList>
            <person name="Takahashi T."/>
            <person name="Nishimura K."/>
        </authorList>
    </citation>
    <scope>NUCLEOTIDE SEQUENCE</scope>
</reference>
<feature type="region of interest" description="Disordered" evidence="1">
    <location>
        <begin position="1"/>
        <end position="25"/>
    </location>
</feature>
<name>A0AA88AMQ7_FICCA</name>